<sequence length="303" mass="32786">MRHAFVLIENPSKSSNWGPLLRCCAAFGIPIIVAVGFEKCAVQGSHGASKHVQIVAFPNHDQALAFLRKELECITICGILGGCGSDVYGSPDGDGHSVRRDASTNMIYVDANEESDDGDTNNENSTQRQQQQRARCTSASEFKDVASYPKSHPVTNRRFAIQKGIGNVCFAVGKKSKGLPDSLARLCDVFCHVPHQFSGAHDHGVEYSMLNTETCFSIVLHHFMLQSGNVTDGTSNFQGQKYDVAKVIKGAFGDAKRAEVERQERLEQKRELEAMAQDAIDDGCIGNLLGDGDANDGGAAGDY</sequence>
<evidence type="ECO:0000313" key="2">
    <source>
        <dbReference type="EMBL" id="CAD8329639.1"/>
    </source>
</evidence>
<dbReference type="EMBL" id="HBEF01002784">
    <property type="protein sequence ID" value="CAD8329639.1"/>
    <property type="molecule type" value="Transcribed_RNA"/>
</dbReference>
<dbReference type="InterPro" id="IPR029028">
    <property type="entry name" value="Alpha/beta_knot_MTases"/>
</dbReference>
<gene>
    <name evidence="2" type="ORF">CAUS1442_LOCUS1737</name>
</gene>
<dbReference type="InterPro" id="IPR051259">
    <property type="entry name" value="rRNA_Methyltransferase"/>
</dbReference>
<dbReference type="InterPro" id="IPR029026">
    <property type="entry name" value="tRNA_m1G_MTases_N"/>
</dbReference>
<evidence type="ECO:0008006" key="3">
    <source>
        <dbReference type="Google" id="ProtNLM"/>
    </source>
</evidence>
<dbReference type="GO" id="GO:0003723">
    <property type="term" value="F:RNA binding"/>
    <property type="evidence" value="ECO:0007669"/>
    <property type="project" value="TreeGrafter"/>
</dbReference>
<organism evidence="2">
    <name type="scientific">Craspedostauros australis</name>
    <dbReference type="NCBI Taxonomy" id="1486917"/>
    <lineage>
        <taxon>Eukaryota</taxon>
        <taxon>Sar</taxon>
        <taxon>Stramenopiles</taxon>
        <taxon>Ochrophyta</taxon>
        <taxon>Bacillariophyta</taxon>
        <taxon>Bacillariophyceae</taxon>
        <taxon>Bacillariophycidae</taxon>
        <taxon>Naviculales</taxon>
        <taxon>Naviculaceae</taxon>
        <taxon>Craspedostauros</taxon>
    </lineage>
</organism>
<dbReference type="Gene3D" id="3.40.1280.10">
    <property type="match status" value="1"/>
</dbReference>
<accession>A0A7R9ZKU3</accession>
<dbReference type="PANTHER" id="PTHR43191">
    <property type="entry name" value="RRNA METHYLTRANSFERASE 3"/>
    <property type="match status" value="1"/>
</dbReference>
<dbReference type="PANTHER" id="PTHR43191:SF7">
    <property type="entry name" value="OBP33PEP LIKE PROTEIN"/>
    <property type="match status" value="1"/>
</dbReference>
<evidence type="ECO:0000256" key="1">
    <source>
        <dbReference type="SAM" id="MobiDB-lite"/>
    </source>
</evidence>
<dbReference type="SUPFAM" id="SSF75217">
    <property type="entry name" value="alpha/beta knot"/>
    <property type="match status" value="1"/>
</dbReference>
<reference evidence="2" key="1">
    <citation type="submission" date="2021-01" db="EMBL/GenBank/DDBJ databases">
        <authorList>
            <person name="Corre E."/>
            <person name="Pelletier E."/>
            <person name="Niang G."/>
            <person name="Scheremetjew M."/>
            <person name="Finn R."/>
            <person name="Kale V."/>
            <person name="Holt S."/>
            <person name="Cochrane G."/>
            <person name="Meng A."/>
            <person name="Brown T."/>
            <person name="Cohen L."/>
        </authorList>
    </citation>
    <scope>NUCLEOTIDE SEQUENCE</scope>
    <source>
        <strain evidence="2">CCMP3328</strain>
    </source>
</reference>
<proteinExistence type="predicted"/>
<protein>
    <recommendedName>
        <fullName evidence="3">tRNA/rRNA methyltransferase SpoU type domain-containing protein</fullName>
    </recommendedName>
</protein>
<name>A0A7R9ZKU3_9STRA</name>
<feature type="region of interest" description="Disordered" evidence="1">
    <location>
        <begin position="112"/>
        <end position="136"/>
    </location>
</feature>
<dbReference type="AlphaFoldDB" id="A0A7R9ZKU3"/>